<gene>
    <name evidence="1" type="ORF">LCGC14_0484140</name>
</gene>
<comment type="caution">
    <text evidence="1">The sequence shown here is derived from an EMBL/GenBank/DDBJ whole genome shotgun (WGS) entry which is preliminary data.</text>
</comment>
<name>A0A0F9SDR5_9ZZZZ</name>
<evidence type="ECO:0000313" key="1">
    <source>
        <dbReference type="EMBL" id="KKN65164.1"/>
    </source>
</evidence>
<reference evidence="1" key="1">
    <citation type="journal article" date="2015" name="Nature">
        <title>Complex archaea that bridge the gap between prokaryotes and eukaryotes.</title>
        <authorList>
            <person name="Spang A."/>
            <person name="Saw J.H."/>
            <person name="Jorgensen S.L."/>
            <person name="Zaremba-Niedzwiedzka K."/>
            <person name="Martijn J."/>
            <person name="Lind A.E."/>
            <person name="van Eijk R."/>
            <person name="Schleper C."/>
            <person name="Guy L."/>
            <person name="Ettema T.J."/>
        </authorList>
    </citation>
    <scope>NUCLEOTIDE SEQUENCE</scope>
</reference>
<proteinExistence type="predicted"/>
<sequence length="391" mass="44286">MNRKDFSEIGHTGGKVTFTIVCDESGRVSYQIGYSHSSPRPVSLVGIYAHPEGFACGNIVMGGIGEPWNTPPFPNCIAVLMASDSQGKFGHECPDCKKHFRSDGIPARSSLTCPYCGTRAESYHFITPPQKSYISHYLESLHTAIYEASPDSNSEVVIDMNSIADSITDAPRPDFYYTSIAQQTEFNCSTCNSYNDVRGRYGYCSSCGWRNTAEFQRVALERIRGQLVDGYLSPNDAVKQSVSEFDSAARDYVDQLISLVPMKETRRNQLNRLLFHNLDKFDELLKSCFDINLLKGMSADRDFVRKMFFRRHVYEHDGSVATQRYVEESGDSNIEKGDLIRETIENTNKLIGSLNRMISTLESDFHEMFEPDPFCIEIESNRKKRMSERKA</sequence>
<protein>
    <submittedName>
        <fullName evidence="1">Uncharacterized protein</fullName>
    </submittedName>
</protein>
<accession>A0A0F9SDR5</accession>
<dbReference type="AlphaFoldDB" id="A0A0F9SDR5"/>
<dbReference type="EMBL" id="LAZR01000532">
    <property type="protein sequence ID" value="KKN65164.1"/>
    <property type="molecule type" value="Genomic_DNA"/>
</dbReference>
<organism evidence="1">
    <name type="scientific">marine sediment metagenome</name>
    <dbReference type="NCBI Taxonomy" id="412755"/>
    <lineage>
        <taxon>unclassified sequences</taxon>
        <taxon>metagenomes</taxon>
        <taxon>ecological metagenomes</taxon>
    </lineage>
</organism>